<comment type="similarity">
    <text evidence="1 2">Belongs to the LOG family.</text>
</comment>
<dbReference type="Proteomes" id="UP000823201">
    <property type="component" value="Unassembled WGS sequence"/>
</dbReference>
<reference evidence="3 4" key="1">
    <citation type="submission" date="2021-01" db="EMBL/GenBank/DDBJ databases">
        <title>Genomic Encyclopedia of Type Strains, Phase IV (KMG-IV): sequencing the most valuable type-strain genomes for metagenomic binning, comparative biology and taxonomic classification.</title>
        <authorList>
            <person name="Goeker M."/>
        </authorList>
    </citation>
    <scope>NUCLEOTIDE SEQUENCE [LARGE SCALE GENOMIC DNA]</scope>
    <source>
        <strain evidence="3 4">DSM 100968</strain>
    </source>
</reference>
<dbReference type="NCBIfam" id="TIGR00730">
    <property type="entry name" value="Rossman fold protein, TIGR00730 family"/>
    <property type="match status" value="1"/>
</dbReference>
<dbReference type="InterPro" id="IPR031100">
    <property type="entry name" value="LOG_fam"/>
</dbReference>
<dbReference type="Gene3D" id="3.40.50.450">
    <property type="match status" value="1"/>
</dbReference>
<comment type="caution">
    <text evidence="3">The sequence shown here is derived from an EMBL/GenBank/DDBJ whole genome shotgun (WGS) entry which is preliminary data.</text>
</comment>
<dbReference type="RefSeq" id="WP_205005949.1">
    <property type="nucleotide sequence ID" value="NZ_CBCRXA010000005.1"/>
</dbReference>
<dbReference type="EMBL" id="JAFBEV010000007">
    <property type="protein sequence ID" value="MBM7657613.1"/>
    <property type="molecule type" value="Genomic_DNA"/>
</dbReference>
<proteinExistence type="inferred from homology"/>
<dbReference type="PANTHER" id="PTHR31223">
    <property type="entry name" value="LOG FAMILY PROTEIN YJL055W"/>
    <property type="match status" value="1"/>
</dbReference>
<dbReference type="SUPFAM" id="SSF102405">
    <property type="entry name" value="MCP/YpsA-like"/>
    <property type="match status" value="1"/>
</dbReference>
<dbReference type="EC" id="3.2.2.n1" evidence="2"/>
<name>A0ABS2Q796_9BACL</name>
<protein>
    <recommendedName>
        <fullName evidence="2">Cytokinin riboside 5'-monophosphate phosphoribohydrolase</fullName>
        <ecNumber evidence="2">3.2.2.n1</ecNumber>
    </recommendedName>
</protein>
<keyword evidence="2" id="KW-0378">Hydrolase</keyword>
<sequence length="203" mass="22041">MNPSICVFAGANPGNNPQYAENARLLGQLMAEKNDRLIFGGSSIGLMGELADSILLAGGEAIGVMPQGLVLDEMTHTNLTQLIKVSNMHQRKKKMIELADAFIALPGGIGTFDEIFEILCLAQVGSHKKPMALLNSEHYFEPLLQLIRHSIAHGFTPESNLRLLIVSEDPAELLVAIDHFVPPSLGNKWKQYPNAGKSSSKNV</sequence>
<evidence type="ECO:0000313" key="4">
    <source>
        <dbReference type="Proteomes" id="UP000823201"/>
    </source>
</evidence>
<evidence type="ECO:0000256" key="2">
    <source>
        <dbReference type="RuleBase" id="RU363015"/>
    </source>
</evidence>
<dbReference type="Pfam" id="PF03641">
    <property type="entry name" value="Lysine_decarbox"/>
    <property type="match status" value="1"/>
</dbReference>
<evidence type="ECO:0000256" key="1">
    <source>
        <dbReference type="ARBA" id="ARBA00006763"/>
    </source>
</evidence>
<accession>A0ABS2Q796</accession>
<keyword evidence="2" id="KW-0203">Cytokinin biosynthesis</keyword>
<dbReference type="InterPro" id="IPR005269">
    <property type="entry name" value="LOG"/>
</dbReference>
<keyword evidence="4" id="KW-1185">Reference proteome</keyword>
<organism evidence="3 4">
    <name type="scientific">Sporolactobacillus spathodeae</name>
    <dbReference type="NCBI Taxonomy" id="1465502"/>
    <lineage>
        <taxon>Bacteria</taxon>
        <taxon>Bacillati</taxon>
        <taxon>Bacillota</taxon>
        <taxon>Bacilli</taxon>
        <taxon>Bacillales</taxon>
        <taxon>Sporolactobacillaceae</taxon>
        <taxon>Sporolactobacillus</taxon>
    </lineage>
</organism>
<gene>
    <name evidence="3" type="ORF">JOC27_001062</name>
</gene>
<dbReference type="PANTHER" id="PTHR31223:SF70">
    <property type="entry name" value="LOG FAMILY PROTEIN YJL055W"/>
    <property type="match status" value="1"/>
</dbReference>
<evidence type="ECO:0000313" key="3">
    <source>
        <dbReference type="EMBL" id="MBM7657613.1"/>
    </source>
</evidence>